<evidence type="ECO:0000256" key="2">
    <source>
        <dbReference type="ARBA" id="ARBA00001946"/>
    </source>
</evidence>
<dbReference type="InterPro" id="IPR015655">
    <property type="entry name" value="PP2C"/>
</dbReference>
<comment type="cofactor">
    <cofactor evidence="1">
        <name>Mn(2+)</name>
        <dbReference type="ChEBI" id="CHEBI:29035"/>
    </cofactor>
</comment>
<dbReference type="STRING" id="5364.A0A5C3N4G4"/>
<dbReference type="InterPro" id="IPR001932">
    <property type="entry name" value="PPM-type_phosphatase-like_dom"/>
</dbReference>
<evidence type="ECO:0000256" key="7">
    <source>
        <dbReference type="ARBA" id="ARBA00022912"/>
    </source>
</evidence>
<evidence type="ECO:0000256" key="1">
    <source>
        <dbReference type="ARBA" id="ARBA00001936"/>
    </source>
</evidence>
<dbReference type="SMART" id="SM00332">
    <property type="entry name" value="PP2Cc"/>
    <property type="match status" value="1"/>
</dbReference>
<dbReference type="PANTHER" id="PTHR13832:SF565">
    <property type="entry name" value="AT28366P-RELATED"/>
    <property type="match status" value="1"/>
</dbReference>
<feature type="region of interest" description="Disordered" evidence="11">
    <location>
        <begin position="437"/>
        <end position="532"/>
    </location>
</feature>
<evidence type="ECO:0000256" key="9">
    <source>
        <dbReference type="ARBA" id="ARBA00048832"/>
    </source>
</evidence>
<dbReference type="InterPro" id="IPR036457">
    <property type="entry name" value="PPM-type-like_dom_sf"/>
</dbReference>
<dbReference type="EC" id="3.1.3.16" evidence="4"/>
<name>A0A5C3N4G4_9AGAM</name>
<dbReference type="CDD" id="cd00143">
    <property type="entry name" value="PP2Cc"/>
    <property type="match status" value="1"/>
</dbReference>
<feature type="region of interest" description="Disordered" evidence="11">
    <location>
        <begin position="411"/>
        <end position="430"/>
    </location>
</feature>
<keyword evidence="14" id="KW-1185">Reference proteome</keyword>
<evidence type="ECO:0000313" key="13">
    <source>
        <dbReference type="EMBL" id="TFK52534.1"/>
    </source>
</evidence>
<dbReference type="InterPro" id="IPR000222">
    <property type="entry name" value="PP2C_BS"/>
</dbReference>
<comment type="similarity">
    <text evidence="3 10">Belongs to the PP2C family.</text>
</comment>
<dbReference type="GO" id="GO:0046872">
    <property type="term" value="F:metal ion binding"/>
    <property type="evidence" value="ECO:0007669"/>
    <property type="project" value="UniProtKB-KW"/>
</dbReference>
<dbReference type="EMBL" id="ML213509">
    <property type="protein sequence ID" value="TFK52534.1"/>
    <property type="molecule type" value="Genomic_DNA"/>
</dbReference>
<proteinExistence type="inferred from homology"/>
<evidence type="ECO:0000256" key="5">
    <source>
        <dbReference type="ARBA" id="ARBA00022723"/>
    </source>
</evidence>
<evidence type="ECO:0000256" key="3">
    <source>
        <dbReference type="ARBA" id="ARBA00006702"/>
    </source>
</evidence>
<protein>
    <recommendedName>
        <fullName evidence="4">protein-serine/threonine phosphatase</fullName>
        <ecNumber evidence="4">3.1.3.16</ecNumber>
    </recommendedName>
</protein>
<dbReference type="SUPFAM" id="SSF81606">
    <property type="entry name" value="PP2C-like"/>
    <property type="match status" value="1"/>
</dbReference>
<comment type="cofactor">
    <cofactor evidence="2">
        <name>Mg(2+)</name>
        <dbReference type="ChEBI" id="CHEBI:18420"/>
    </cofactor>
</comment>
<evidence type="ECO:0000256" key="4">
    <source>
        <dbReference type="ARBA" id="ARBA00013081"/>
    </source>
</evidence>
<evidence type="ECO:0000256" key="11">
    <source>
        <dbReference type="SAM" id="MobiDB-lite"/>
    </source>
</evidence>
<feature type="domain" description="PPM-type phosphatase" evidence="12">
    <location>
        <begin position="23"/>
        <end position="290"/>
    </location>
</feature>
<dbReference type="Proteomes" id="UP000305948">
    <property type="component" value="Unassembled WGS sequence"/>
</dbReference>
<organism evidence="13 14">
    <name type="scientific">Heliocybe sulcata</name>
    <dbReference type="NCBI Taxonomy" id="5364"/>
    <lineage>
        <taxon>Eukaryota</taxon>
        <taxon>Fungi</taxon>
        <taxon>Dikarya</taxon>
        <taxon>Basidiomycota</taxon>
        <taxon>Agaricomycotina</taxon>
        <taxon>Agaricomycetes</taxon>
        <taxon>Gloeophyllales</taxon>
        <taxon>Gloeophyllaceae</taxon>
        <taxon>Heliocybe</taxon>
    </lineage>
</organism>
<keyword evidence="6 10" id="KW-0378">Hydrolase</keyword>
<comment type="catalytic activity">
    <reaction evidence="9">
        <text>O-phospho-L-threonyl-[protein] + H2O = L-threonyl-[protein] + phosphate</text>
        <dbReference type="Rhea" id="RHEA:47004"/>
        <dbReference type="Rhea" id="RHEA-COMP:11060"/>
        <dbReference type="Rhea" id="RHEA-COMP:11605"/>
        <dbReference type="ChEBI" id="CHEBI:15377"/>
        <dbReference type="ChEBI" id="CHEBI:30013"/>
        <dbReference type="ChEBI" id="CHEBI:43474"/>
        <dbReference type="ChEBI" id="CHEBI:61977"/>
        <dbReference type="EC" id="3.1.3.16"/>
    </reaction>
    <physiologicalReaction direction="left-to-right" evidence="9">
        <dbReference type="Rhea" id="RHEA:47005"/>
    </physiologicalReaction>
</comment>
<feature type="compositionally biased region" description="Polar residues" evidence="11">
    <location>
        <begin position="464"/>
        <end position="479"/>
    </location>
</feature>
<keyword evidence="7 10" id="KW-0904">Protein phosphatase</keyword>
<sequence length="532" mass="57771">MGQTLSVPATDKNTESGGNDKFLYAVSEMQGWRITMEDAHTIALRLDEDNDNPNSFFAVYDGHGGSNVARYAGRNVHKRLTSQEEYREKRYPEALKRAFLGIDEDILADSSYAREPSGSTAISALVTSDNKIFCANAGDSRGVISVKGEAKQLSYDHKPGNQTEKDRIVAAGGYIEYGRVNGNLALARALGDFDFKKNYNLSPEKQVITSDPDIIEHQITEEDEFIVLACDGIWDCLSSQDVVSIVRLKVAEGKELSEIAEFICDHCLAPNTTEGTGVGCDNMTLLIVAILHGKTKEQWYEWIKDRVDQNYGFETPKEVSPLYAAGPYKPYPRQQHPLAQRIMGISNGGITLSPIFNNGSEGLMFDNDSEDEGDSEDDQTAASFFSQTFGQGSAGRSNIRDLMKDADYDMEVGSSDEEDSQGPFGNDAVGFTRQVTDEDSSALAGVPPKVNGDAEAQESRVEEATTSGEDGKGSTSERQLQGEAPPPPKPLPNGDAVSRTPDQFEAHAAGDEPSPVVKAEGLMDTSESPLKG</sequence>
<dbReference type="FunFam" id="3.60.40.10:FF:000016">
    <property type="entry name" value="Protein phosphatase 2C"/>
    <property type="match status" value="1"/>
</dbReference>
<evidence type="ECO:0000256" key="6">
    <source>
        <dbReference type="ARBA" id="ARBA00022801"/>
    </source>
</evidence>
<dbReference type="PANTHER" id="PTHR13832">
    <property type="entry name" value="PROTEIN PHOSPHATASE 2C"/>
    <property type="match status" value="1"/>
</dbReference>
<gene>
    <name evidence="13" type="ORF">OE88DRAFT_1795952</name>
</gene>
<evidence type="ECO:0000256" key="8">
    <source>
        <dbReference type="ARBA" id="ARBA00023211"/>
    </source>
</evidence>
<evidence type="ECO:0000259" key="12">
    <source>
        <dbReference type="PROSITE" id="PS51746"/>
    </source>
</evidence>
<dbReference type="Pfam" id="PF00481">
    <property type="entry name" value="PP2C"/>
    <property type="match status" value="1"/>
</dbReference>
<dbReference type="Gene3D" id="3.60.40.10">
    <property type="entry name" value="PPM-type phosphatase domain"/>
    <property type="match status" value="1"/>
</dbReference>
<evidence type="ECO:0000256" key="10">
    <source>
        <dbReference type="RuleBase" id="RU003465"/>
    </source>
</evidence>
<feature type="compositionally biased region" description="Acidic residues" evidence="11">
    <location>
        <begin position="411"/>
        <end position="420"/>
    </location>
</feature>
<keyword evidence="8" id="KW-0464">Manganese</keyword>
<dbReference type="PROSITE" id="PS51746">
    <property type="entry name" value="PPM_2"/>
    <property type="match status" value="1"/>
</dbReference>
<dbReference type="AlphaFoldDB" id="A0A5C3N4G4"/>
<reference evidence="13 14" key="1">
    <citation type="journal article" date="2019" name="Nat. Ecol. Evol.">
        <title>Megaphylogeny resolves global patterns of mushroom evolution.</title>
        <authorList>
            <person name="Varga T."/>
            <person name="Krizsan K."/>
            <person name="Foldi C."/>
            <person name="Dima B."/>
            <person name="Sanchez-Garcia M."/>
            <person name="Sanchez-Ramirez S."/>
            <person name="Szollosi G.J."/>
            <person name="Szarkandi J.G."/>
            <person name="Papp V."/>
            <person name="Albert L."/>
            <person name="Andreopoulos W."/>
            <person name="Angelini C."/>
            <person name="Antonin V."/>
            <person name="Barry K.W."/>
            <person name="Bougher N.L."/>
            <person name="Buchanan P."/>
            <person name="Buyck B."/>
            <person name="Bense V."/>
            <person name="Catcheside P."/>
            <person name="Chovatia M."/>
            <person name="Cooper J."/>
            <person name="Damon W."/>
            <person name="Desjardin D."/>
            <person name="Finy P."/>
            <person name="Geml J."/>
            <person name="Haridas S."/>
            <person name="Hughes K."/>
            <person name="Justo A."/>
            <person name="Karasinski D."/>
            <person name="Kautmanova I."/>
            <person name="Kiss B."/>
            <person name="Kocsube S."/>
            <person name="Kotiranta H."/>
            <person name="LaButti K.M."/>
            <person name="Lechner B.E."/>
            <person name="Liimatainen K."/>
            <person name="Lipzen A."/>
            <person name="Lukacs Z."/>
            <person name="Mihaltcheva S."/>
            <person name="Morgado L.N."/>
            <person name="Niskanen T."/>
            <person name="Noordeloos M.E."/>
            <person name="Ohm R.A."/>
            <person name="Ortiz-Santana B."/>
            <person name="Ovrebo C."/>
            <person name="Racz N."/>
            <person name="Riley R."/>
            <person name="Savchenko A."/>
            <person name="Shiryaev A."/>
            <person name="Soop K."/>
            <person name="Spirin V."/>
            <person name="Szebenyi C."/>
            <person name="Tomsovsky M."/>
            <person name="Tulloss R.E."/>
            <person name="Uehling J."/>
            <person name="Grigoriev I.V."/>
            <person name="Vagvolgyi C."/>
            <person name="Papp T."/>
            <person name="Martin F.M."/>
            <person name="Miettinen O."/>
            <person name="Hibbett D.S."/>
            <person name="Nagy L.G."/>
        </authorList>
    </citation>
    <scope>NUCLEOTIDE SEQUENCE [LARGE SCALE GENOMIC DNA]</scope>
    <source>
        <strain evidence="13 14">OMC1185</strain>
    </source>
</reference>
<dbReference type="PROSITE" id="PS01032">
    <property type="entry name" value="PPM_1"/>
    <property type="match status" value="1"/>
</dbReference>
<dbReference type="OrthoDB" id="10264738at2759"/>
<keyword evidence="5" id="KW-0479">Metal-binding</keyword>
<evidence type="ECO:0000313" key="14">
    <source>
        <dbReference type="Proteomes" id="UP000305948"/>
    </source>
</evidence>
<dbReference type="GO" id="GO:0004722">
    <property type="term" value="F:protein serine/threonine phosphatase activity"/>
    <property type="evidence" value="ECO:0007669"/>
    <property type="project" value="UniProtKB-EC"/>
</dbReference>
<accession>A0A5C3N4G4</accession>